<feature type="compositionally biased region" description="Basic and acidic residues" evidence="1">
    <location>
        <begin position="231"/>
        <end position="241"/>
    </location>
</feature>
<keyword evidence="3" id="KW-1185">Reference proteome</keyword>
<evidence type="ECO:0000256" key="1">
    <source>
        <dbReference type="SAM" id="MobiDB-lite"/>
    </source>
</evidence>
<feature type="compositionally biased region" description="Polar residues" evidence="1">
    <location>
        <begin position="243"/>
        <end position="257"/>
    </location>
</feature>
<gene>
    <name evidence="2" type="ORF">LX32DRAFT_206748</name>
</gene>
<dbReference type="EMBL" id="MU842832">
    <property type="protein sequence ID" value="KAK2032242.1"/>
    <property type="molecule type" value="Genomic_DNA"/>
</dbReference>
<feature type="compositionally biased region" description="Polar residues" evidence="1">
    <location>
        <begin position="268"/>
        <end position="288"/>
    </location>
</feature>
<feature type="compositionally biased region" description="Polar residues" evidence="1">
    <location>
        <begin position="313"/>
        <end position="324"/>
    </location>
</feature>
<accession>A0AAD9HQC5</accession>
<reference evidence="2" key="1">
    <citation type="submission" date="2021-06" db="EMBL/GenBank/DDBJ databases">
        <title>Comparative genomics, transcriptomics and evolutionary studies reveal genomic signatures of adaptation to plant cell wall in hemibiotrophic fungi.</title>
        <authorList>
            <consortium name="DOE Joint Genome Institute"/>
            <person name="Baroncelli R."/>
            <person name="Diaz J.F."/>
            <person name="Benocci T."/>
            <person name="Peng M."/>
            <person name="Battaglia E."/>
            <person name="Haridas S."/>
            <person name="Andreopoulos W."/>
            <person name="Labutti K."/>
            <person name="Pangilinan J."/>
            <person name="Floch G.L."/>
            <person name="Makela M.R."/>
            <person name="Henrissat B."/>
            <person name="Grigoriev I.V."/>
            <person name="Crouch J.A."/>
            <person name="De Vries R.P."/>
            <person name="Sukno S.A."/>
            <person name="Thon M.R."/>
        </authorList>
    </citation>
    <scope>NUCLEOTIDE SEQUENCE</scope>
    <source>
        <strain evidence="2">MAFF235873</strain>
    </source>
</reference>
<name>A0AAD9HQC5_9PEZI</name>
<evidence type="ECO:0000313" key="3">
    <source>
        <dbReference type="Proteomes" id="UP001232148"/>
    </source>
</evidence>
<organism evidence="2 3">
    <name type="scientific">Colletotrichum zoysiae</name>
    <dbReference type="NCBI Taxonomy" id="1216348"/>
    <lineage>
        <taxon>Eukaryota</taxon>
        <taxon>Fungi</taxon>
        <taxon>Dikarya</taxon>
        <taxon>Ascomycota</taxon>
        <taxon>Pezizomycotina</taxon>
        <taxon>Sordariomycetes</taxon>
        <taxon>Hypocreomycetidae</taxon>
        <taxon>Glomerellales</taxon>
        <taxon>Glomerellaceae</taxon>
        <taxon>Colletotrichum</taxon>
        <taxon>Colletotrichum graminicola species complex</taxon>
    </lineage>
</organism>
<sequence>MHDGHRQVNRIQSLASRSHLLPGLSSVFAALDEIKPGRMQYLIKDGAESQPTEANGHSSEAFWQQLWRLTRARLPSIQSGDLQQRGVHEAAAADDDVLSIKQVEMSAGFMPRYRAFADKAPNLEVGTNIGTCENYNIQDYFSDSAMGQHEDDVDELAPEANDAYRYSSPSSMDAISVQYEVEGEDDDACSVEHSLDHDDEFVSLSSGHISSPPVPFSGEASPECFKAKDLNQTDFDEDRKLSRNSTPVSFPTDSQGSAAHAREHFGNWWSSDVDSGEEQSPTSDNTGGLQERIPTLPHSDHHIIMVASDDAFSESQTATESDAESGSRNDHGSFESSGDAHWEPSKTRWYSTIPLEEIEMEHHSEDEWAV</sequence>
<protein>
    <submittedName>
        <fullName evidence="2">Uncharacterized protein</fullName>
    </submittedName>
</protein>
<feature type="region of interest" description="Disordered" evidence="1">
    <location>
        <begin position="231"/>
        <end position="294"/>
    </location>
</feature>
<feature type="region of interest" description="Disordered" evidence="1">
    <location>
        <begin position="311"/>
        <end position="346"/>
    </location>
</feature>
<dbReference type="Proteomes" id="UP001232148">
    <property type="component" value="Unassembled WGS sequence"/>
</dbReference>
<dbReference type="AlphaFoldDB" id="A0AAD9HQC5"/>
<proteinExistence type="predicted"/>
<evidence type="ECO:0000313" key="2">
    <source>
        <dbReference type="EMBL" id="KAK2032242.1"/>
    </source>
</evidence>
<comment type="caution">
    <text evidence="2">The sequence shown here is derived from an EMBL/GenBank/DDBJ whole genome shotgun (WGS) entry which is preliminary data.</text>
</comment>
<feature type="compositionally biased region" description="Basic and acidic residues" evidence="1">
    <location>
        <begin position="325"/>
        <end position="346"/>
    </location>
</feature>